<keyword evidence="2" id="KW-1185">Reference proteome</keyword>
<accession>A0A1Q9EEQ0</accession>
<name>A0A1Q9EEQ0_SYMMI</name>
<sequence>MAFVKDVTALLESAPHAAGSWKHPNTSRPIRIGRYLADCVQMVKHFILPLVSARKTPGDIVSPYAGGVASPQSAPYTAAVVPAESNLKVAVFNPGRSGLMALSTEMLLEWRLWDIAAELQDNNVQICFLPGARLAQGIALPRNFPYAWLGDRSAGWDTIGALVLLEVLDRVELDTVISGGAPTYLAIADLQAAFDLADIPTMQAKIDHAFRKHLVKQYRKQEMLQFLFDLTADVDTLQVHG</sequence>
<dbReference type="EMBL" id="LSRX01000173">
    <property type="protein sequence ID" value="OLQ05878.1"/>
    <property type="molecule type" value="Genomic_DNA"/>
</dbReference>
<reference evidence="1 2" key="1">
    <citation type="submission" date="2016-02" db="EMBL/GenBank/DDBJ databases">
        <title>Genome analysis of coral dinoflagellate symbionts highlights evolutionary adaptations to a symbiotic lifestyle.</title>
        <authorList>
            <person name="Aranda M."/>
            <person name="Li Y."/>
            <person name="Liew Y.J."/>
            <person name="Baumgarten S."/>
            <person name="Simakov O."/>
            <person name="Wilson M."/>
            <person name="Piel J."/>
            <person name="Ashoor H."/>
            <person name="Bougouffa S."/>
            <person name="Bajic V.B."/>
            <person name="Ryu T."/>
            <person name="Ravasi T."/>
            <person name="Bayer T."/>
            <person name="Micklem G."/>
            <person name="Kim H."/>
            <person name="Bhak J."/>
            <person name="Lajeunesse T.C."/>
            <person name="Voolstra C.R."/>
        </authorList>
    </citation>
    <scope>NUCLEOTIDE SEQUENCE [LARGE SCALE GENOMIC DNA]</scope>
    <source>
        <strain evidence="1 2">CCMP2467</strain>
    </source>
</reference>
<dbReference type="AlphaFoldDB" id="A0A1Q9EEQ0"/>
<dbReference type="Proteomes" id="UP000186817">
    <property type="component" value="Unassembled WGS sequence"/>
</dbReference>
<organism evidence="1 2">
    <name type="scientific">Symbiodinium microadriaticum</name>
    <name type="common">Dinoflagellate</name>
    <name type="synonym">Zooxanthella microadriatica</name>
    <dbReference type="NCBI Taxonomy" id="2951"/>
    <lineage>
        <taxon>Eukaryota</taxon>
        <taxon>Sar</taxon>
        <taxon>Alveolata</taxon>
        <taxon>Dinophyceae</taxon>
        <taxon>Suessiales</taxon>
        <taxon>Symbiodiniaceae</taxon>
        <taxon>Symbiodinium</taxon>
    </lineage>
</organism>
<evidence type="ECO:0000313" key="1">
    <source>
        <dbReference type="EMBL" id="OLQ05878.1"/>
    </source>
</evidence>
<evidence type="ECO:0000313" key="2">
    <source>
        <dbReference type="Proteomes" id="UP000186817"/>
    </source>
</evidence>
<protein>
    <submittedName>
        <fullName evidence="1">Uncharacterized protein</fullName>
    </submittedName>
</protein>
<gene>
    <name evidence="1" type="ORF">AK812_SmicGene10921</name>
</gene>
<proteinExistence type="predicted"/>
<comment type="caution">
    <text evidence="1">The sequence shown here is derived from an EMBL/GenBank/DDBJ whole genome shotgun (WGS) entry which is preliminary data.</text>
</comment>